<feature type="compositionally biased region" description="Polar residues" evidence="1">
    <location>
        <begin position="313"/>
        <end position="322"/>
    </location>
</feature>
<keyword evidence="5" id="KW-1185">Reference proteome</keyword>
<evidence type="ECO:0000313" key="2">
    <source>
        <dbReference type="EMBL" id="KAK4084994.1"/>
    </source>
</evidence>
<sequence>MKRLSGVRSSLRLFNIAVDGNLVLHEIQRSVDLANTCYRDLQRLIALRNEHLRLLESHDVGLLRRVDEAIARARRSVTDACRIVERFRPGVQHGNSTRTPLHMRIEWLTSNSSEFHKLEPVIRQHHAEVLAELDSLRAVASRPLPSESRKHIEATRHIAGPAEKEVFDNLALLGDIIGDGFAVISSSPPPLPTTPSPPIPNTVPRKPIEYSCLPEPVFPNALPEPLARPECPSFGPRPSSPAWSFAGSGARDRATPGQHDDTGLSLLFGVETDRKTEPPRLRRHQSPSFIIQCLPSAPSDVLPQIPGGDRAVSETSSIHPLS</sequence>
<reference evidence="3" key="1">
    <citation type="submission" date="2015-05" db="EMBL/GenBank/DDBJ databases">
        <authorList>
            <person name="Wang D.B."/>
            <person name="Wang M."/>
        </authorList>
    </citation>
    <scope>NUCLEOTIDE SEQUENCE</scope>
    <source>
        <strain evidence="3">36-1</strain>
    </source>
</reference>
<comment type="caution">
    <text evidence="3">The sequence shown here is derived from an EMBL/GenBank/DDBJ whole genome shotgun (WGS) entry which is preliminary data.</text>
</comment>
<name>A0A2U3E6L8_PURLI</name>
<evidence type="ECO:0000313" key="4">
    <source>
        <dbReference type="Proteomes" id="UP000245956"/>
    </source>
</evidence>
<evidence type="ECO:0000313" key="3">
    <source>
        <dbReference type="EMBL" id="PWI70165.1"/>
    </source>
</evidence>
<reference evidence="2 5" key="4">
    <citation type="journal article" date="2024" name="Microbiol. Resour. Announc.">
        <title>Genome annotations for the ascomycete fungi Trichoderma harzianum, Trichoderma aggressivum, and Purpureocillium lilacinum.</title>
        <authorList>
            <person name="Beijen E.P.W."/>
            <person name="Ohm R.A."/>
        </authorList>
    </citation>
    <scope>NUCLEOTIDE SEQUENCE [LARGE SCALE GENOMIC DNA]</scope>
    <source>
        <strain evidence="2 5">CBS 150709</strain>
    </source>
</reference>
<gene>
    <name evidence="3" type="ORF">PCL_00309</name>
    <name evidence="2" type="ORF">Purlil1_10029</name>
</gene>
<feature type="region of interest" description="Disordered" evidence="1">
    <location>
        <begin position="297"/>
        <end position="322"/>
    </location>
</feature>
<dbReference type="EMBL" id="LCWV01000010">
    <property type="protein sequence ID" value="PWI70165.1"/>
    <property type="molecule type" value="Genomic_DNA"/>
</dbReference>
<feature type="compositionally biased region" description="Basic and acidic residues" evidence="1">
    <location>
        <begin position="250"/>
        <end position="262"/>
    </location>
</feature>
<dbReference type="AlphaFoldDB" id="A0A2U3E6L8"/>
<dbReference type="Proteomes" id="UP001287286">
    <property type="component" value="Unassembled WGS sequence"/>
</dbReference>
<reference evidence="2" key="3">
    <citation type="submission" date="2023-11" db="EMBL/GenBank/DDBJ databases">
        <authorList>
            <person name="Beijen E."/>
            <person name="Ohm R.A."/>
        </authorList>
    </citation>
    <scope>NUCLEOTIDE SEQUENCE</scope>
    <source>
        <strain evidence="2">CBS 150709</strain>
    </source>
</reference>
<feature type="region of interest" description="Disordered" evidence="1">
    <location>
        <begin position="232"/>
        <end position="264"/>
    </location>
</feature>
<proteinExistence type="predicted"/>
<dbReference type="Proteomes" id="UP000245956">
    <property type="component" value="Unassembled WGS sequence"/>
</dbReference>
<evidence type="ECO:0000256" key="1">
    <source>
        <dbReference type="SAM" id="MobiDB-lite"/>
    </source>
</evidence>
<protein>
    <submittedName>
        <fullName evidence="3">Uncharacterized protein</fullName>
    </submittedName>
</protein>
<accession>A0A2U3E6L8</accession>
<reference evidence="3 4" key="2">
    <citation type="journal article" date="2016" name="Front. Microbiol.">
        <title>Genome and transcriptome sequences reveal the specific parasitism of the nematophagous Purpureocillium lilacinum 36-1.</title>
        <authorList>
            <person name="Xie J."/>
            <person name="Li S."/>
            <person name="Mo C."/>
            <person name="Xiao X."/>
            <person name="Peng D."/>
            <person name="Wang G."/>
            <person name="Xiao Y."/>
        </authorList>
    </citation>
    <scope>NUCLEOTIDE SEQUENCE [LARGE SCALE GENOMIC DNA]</scope>
    <source>
        <strain evidence="3 4">36-1</strain>
    </source>
</reference>
<evidence type="ECO:0000313" key="5">
    <source>
        <dbReference type="Proteomes" id="UP001287286"/>
    </source>
</evidence>
<dbReference type="EMBL" id="JAWRVI010000048">
    <property type="protein sequence ID" value="KAK4084994.1"/>
    <property type="molecule type" value="Genomic_DNA"/>
</dbReference>
<organism evidence="3 4">
    <name type="scientific">Purpureocillium lilacinum</name>
    <name type="common">Paecilomyces lilacinus</name>
    <dbReference type="NCBI Taxonomy" id="33203"/>
    <lineage>
        <taxon>Eukaryota</taxon>
        <taxon>Fungi</taxon>
        <taxon>Dikarya</taxon>
        <taxon>Ascomycota</taxon>
        <taxon>Pezizomycotina</taxon>
        <taxon>Sordariomycetes</taxon>
        <taxon>Hypocreomycetidae</taxon>
        <taxon>Hypocreales</taxon>
        <taxon>Ophiocordycipitaceae</taxon>
        <taxon>Purpureocillium</taxon>
    </lineage>
</organism>